<dbReference type="Pfam" id="PF01491">
    <property type="entry name" value="Frataxin_Cyay"/>
    <property type="match status" value="1"/>
</dbReference>
<dbReference type="GeneID" id="20213579"/>
<evidence type="ECO:0000313" key="13">
    <source>
        <dbReference type="EMBL" id="ESO05869.1"/>
    </source>
</evidence>
<comment type="similarity">
    <text evidence="2">Belongs to the frataxin family.</text>
</comment>
<dbReference type="PRINTS" id="PR00904">
    <property type="entry name" value="FRATAXIN"/>
</dbReference>
<keyword evidence="5" id="KW-0813">Transport</keyword>
<dbReference type="InterPro" id="IPR020895">
    <property type="entry name" value="Frataxin_CS"/>
</dbReference>
<dbReference type="EC" id="1.16.3.1" evidence="3"/>
<evidence type="ECO:0000256" key="3">
    <source>
        <dbReference type="ARBA" id="ARBA00013107"/>
    </source>
</evidence>
<dbReference type="InterPro" id="IPR036524">
    <property type="entry name" value="Frataxin/CyaY_sf"/>
</dbReference>
<dbReference type="InterPro" id="IPR002908">
    <property type="entry name" value="Frataxin/CyaY"/>
</dbReference>
<dbReference type="eggNOG" id="KOG3413">
    <property type="taxonomic scope" value="Eukaryota"/>
</dbReference>
<comment type="subcellular location">
    <subcellularLocation>
        <location evidence="1">Mitochondrion</location>
    </subcellularLocation>
</comment>
<keyword evidence="6" id="KW-0410">Iron transport</keyword>
<evidence type="ECO:0000256" key="5">
    <source>
        <dbReference type="ARBA" id="ARBA00022448"/>
    </source>
</evidence>
<dbReference type="PANTHER" id="PTHR16821">
    <property type="entry name" value="FRATAXIN"/>
    <property type="match status" value="1"/>
</dbReference>
<dbReference type="STRING" id="6412.T1FXN1"/>
<dbReference type="NCBIfam" id="TIGR03422">
    <property type="entry name" value="mito_frataxin"/>
    <property type="match status" value="1"/>
</dbReference>
<dbReference type="PROSITE" id="PS01344">
    <property type="entry name" value="FRATAXIN_1"/>
    <property type="match status" value="1"/>
</dbReference>
<evidence type="ECO:0000256" key="12">
    <source>
        <dbReference type="ARBA" id="ARBA00047990"/>
    </source>
</evidence>
<dbReference type="Gene3D" id="3.30.920.10">
    <property type="entry name" value="Frataxin/CyaY"/>
    <property type="match status" value="1"/>
</dbReference>
<dbReference type="SUPFAM" id="SSF55387">
    <property type="entry name" value="Frataxin/Nqo15-like"/>
    <property type="match status" value="1"/>
</dbReference>
<keyword evidence="11" id="KW-0496">Mitochondrion</keyword>
<evidence type="ECO:0000256" key="9">
    <source>
        <dbReference type="ARBA" id="ARBA00023004"/>
    </source>
</evidence>
<proteinExistence type="inferred from homology"/>
<comment type="catalytic activity">
    <reaction evidence="12">
        <text>4 Fe(2+) + O2 + 4 H(+) = 4 Fe(3+) + 2 H2O</text>
        <dbReference type="Rhea" id="RHEA:11148"/>
        <dbReference type="ChEBI" id="CHEBI:15377"/>
        <dbReference type="ChEBI" id="CHEBI:15378"/>
        <dbReference type="ChEBI" id="CHEBI:15379"/>
        <dbReference type="ChEBI" id="CHEBI:29033"/>
        <dbReference type="ChEBI" id="CHEBI:29034"/>
        <dbReference type="EC" id="1.16.3.1"/>
    </reaction>
</comment>
<evidence type="ECO:0000256" key="2">
    <source>
        <dbReference type="ARBA" id="ARBA00008183"/>
    </source>
</evidence>
<accession>V3VAT2</accession>
<evidence type="ECO:0000256" key="1">
    <source>
        <dbReference type="ARBA" id="ARBA00004173"/>
    </source>
</evidence>
<evidence type="ECO:0000256" key="6">
    <source>
        <dbReference type="ARBA" id="ARBA00022496"/>
    </source>
</evidence>
<protein>
    <recommendedName>
        <fullName evidence="3">ferroxidase</fullName>
        <ecNumber evidence="3">1.16.3.1</ecNumber>
    </recommendedName>
</protein>
<evidence type="ECO:0000256" key="10">
    <source>
        <dbReference type="ARBA" id="ARBA00023065"/>
    </source>
</evidence>
<dbReference type="PROSITE" id="PS50810">
    <property type="entry name" value="FRATAXIN_2"/>
    <property type="match status" value="1"/>
</dbReference>
<dbReference type="NCBIfam" id="TIGR03421">
    <property type="entry name" value="FeS_CyaY"/>
    <property type="match status" value="1"/>
</dbReference>
<dbReference type="OrthoDB" id="1897642at2759"/>
<keyword evidence="9" id="KW-0408">Iron</keyword>
<dbReference type="PANTHER" id="PTHR16821:SF2">
    <property type="entry name" value="FRATAXIN, MITOCHONDRIAL"/>
    <property type="match status" value="1"/>
</dbReference>
<dbReference type="SMART" id="SM01219">
    <property type="entry name" value="Frataxin_Cyay"/>
    <property type="match status" value="1"/>
</dbReference>
<keyword evidence="10" id="KW-0406">Ion transport</keyword>
<name>V3VAT2_HELRO</name>
<gene>
    <name evidence="13" type="ORF">HELRODRAFT_63973</name>
</gene>
<keyword evidence="8" id="KW-0560">Oxidoreductase</keyword>
<dbReference type="EMBL" id="KB096324">
    <property type="protein sequence ID" value="ESO05869.1"/>
    <property type="molecule type" value="Genomic_DNA"/>
</dbReference>
<reference evidence="13" key="1">
    <citation type="journal article" date="2013" name="Nature">
        <title>Insights into bilaterian evolution from three spiralian genomes.</title>
        <authorList>
            <person name="Simakov O."/>
            <person name="Marletaz F."/>
            <person name="Cho S.J."/>
            <person name="Edsinger-Gonzales E."/>
            <person name="Havlak P."/>
            <person name="Hellsten U."/>
            <person name="Kuo D.H."/>
            <person name="Larsson T."/>
            <person name="Lv J."/>
            <person name="Arendt D."/>
            <person name="Savage R."/>
            <person name="Osoegawa K."/>
            <person name="de Jong P."/>
            <person name="Grimwood J."/>
            <person name="Chapman J.A."/>
            <person name="Shapiro H."/>
            <person name="Aerts A."/>
            <person name="Otillar R.P."/>
            <person name="Terry A.Y."/>
            <person name="Boore J.L."/>
            <person name="Grigoriev I.V."/>
            <person name="Lindberg D.R."/>
            <person name="Seaver E.C."/>
            <person name="Weisblat D.A."/>
            <person name="Putnam N.H."/>
            <person name="Rokhsar D.S."/>
        </authorList>
    </citation>
    <scope>NUCLEOTIDE SEQUENCE</scope>
</reference>
<dbReference type="OMA" id="YEVEYHS"/>
<dbReference type="HOGENOM" id="CLU_080880_4_1_1"/>
<dbReference type="InterPro" id="IPR017789">
    <property type="entry name" value="Frataxin"/>
</dbReference>
<sequence length="120" mass="14126">LTDLEYEKLSDKTLDHLSEVFENIFDSGDFSDIDNDITYSNGVLTVNLGPKLGTYVINKQTPNKQIWLSSPVSGPKRYDYMNGTWLYKYDRMSLNQLLHQEFSKMFKKDFKQFFFDLNDN</sequence>
<organism evidence="13">
    <name type="scientific">Helobdella robusta</name>
    <name type="common">Californian leech</name>
    <dbReference type="NCBI Taxonomy" id="6412"/>
    <lineage>
        <taxon>Eukaryota</taxon>
        <taxon>Metazoa</taxon>
        <taxon>Spiralia</taxon>
        <taxon>Lophotrochozoa</taxon>
        <taxon>Annelida</taxon>
        <taxon>Clitellata</taxon>
        <taxon>Hirudinea</taxon>
        <taxon>Rhynchobdellida</taxon>
        <taxon>Glossiphoniidae</taxon>
        <taxon>Helobdella</taxon>
    </lineage>
</organism>
<dbReference type="RefSeq" id="XP_009015237.1">
    <property type="nucleotide sequence ID" value="XM_009016989.1"/>
</dbReference>
<keyword evidence="7" id="KW-0809">Transit peptide</keyword>
<evidence type="ECO:0000256" key="7">
    <source>
        <dbReference type="ARBA" id="ARBA00022946"/>
    </source>
</evidence>
<feature type="non-terminal residue" evidence="13">
    <location>
        <position position="1"/>
    </location>
</feature>
<evidence type="ECO:0000256" key="8">
    <source>
        <dbReference type="ARBA" id="ARBA00023002"/>
    </source>
</evidence>
<keyword evidence="4" id="KW-0409">Iron storage</keyword>
<evidence type="ECO:0000256" key="4">
    <source>
        <dbReference type="ARBA" id="ARBA00022434"/>
    </source>
</evidence>
<evidence type="ECO:0000256" key="11">
    <source>
        <dbReference type="ARBA" id="ARBA00023128"/>
    </source>
</evidence>